<name>A0AAW0QBS3_9PEZI</name>
<evidence type="ECO:0000313" key="2">
    <source>
        <dbReference type="Proteomes" id="UP001392437"/>
    </source>
</evidence>
<reference evidence="1 2" key="1">
    <citation type="submission" date="2023-01" db="EMBL/GenBank/DDBJ databases">
        <title>Analysis of 21 Apiospora genomes using comparative genomics revels a genus with tremendous synthesis potential of carbohydrate active enzymes and secondary metabolites.</title>
        <authorList>
            <person name="Sorensen T."/>
        </authorList>
    </citation>
    <scope>NUCLEOTIDE SEQUENCE [LARGE SCALE GENOMIC DNA]</scope>
    <source>
        <strain evidence="1 2">CBS 117206</strain>
    </source>
</reference>
<dbReference type="Gene3D" id="3.30.70.100">
    <property type="match status" value="1"/>
</dbReference>
<gene>
    <name evidence="1" type="ORF">PG999_012730</name>
</gene>
<dbReference type="AlphaFoldDB" id="A0AAW0QBS3"/>
<dbReference type="Proteomes" id="UP001392437">
    <property type="component" value="Unassembled WGS sequence"/>
</dbReference>
<organism evidence="1 2">
    <name type="scientific">Apiospora kogelbergensis</name>
    <dbReference type="NCBI Taxonomy" id="1337665"/>
    <lineage>
        <taxon>Eukaryota</taxon>
        <taxon>Fungi</taxon>
        <taxon>Dikarya</taxon>
        <taxon>Ascomycota</taxon>
        <taxon>Pezizomycotina</taxon>
        <taxon>Sordariomycetes</taxon>
        <taxon>Xylariomycetidae</taxon>
        <taxon>Amphisphaeriales</taxon>
        <taxon>Apiosporaceae</taxon>
        <taxon>Apiospora</taxon>
    </lineage>
</organism>
<sequence length="245" mass="27541">MAQDEFPSNVPITQILYVDIPASSDLGNTSLEPGRAWAKLLDLIACSPGFVRLYWGRRLEEVKKVQLHIVFSRLTELPYTRIVKNTLAQHHDFISSSEYIHETLPLLKSLGVPGSSIPIRHMSLRHQVLANPFSKTLLGYPIGTAIYKSCNAAWHEGSWPLWTHVVRHVSGCLGIAGGQVLEPVEGMAGSYCVFVGWQTAKHHDDYHHTDHFRKHSVILKIGHEGWTEYGHVVFMGYRENAAGRL</sequence>
<comment type="caution">
    <text evidence="1">The sequence shown here is derived from an EMBL/GenBank/DDBJ whole genome shotgun (WGS) entry which is preliminary data.</text>
</comment>
<keyword evidence="2" id="KW-1185">Reference proteome</keyword>
<protein>
    <submittedName>
        <fullName evidence="1">Uncharacterized protein</fullName>
    </submittedName>
</protein>
<proteinExistence type="predicted"/>
<accession>A0AAW0QBS3</accession>
<evidence type="ECO:0000313" key="1">
    <source>
        <dbReference type="EMBL" id="KAK8096786.1"/>
    </source>
</evidence>
<dbReference type="EMBL" id="JAQQWP010000010">
    <property type="protein sequence ID" value="KAK8096786.1"/>
    <property type="molecule type" value="Genomic_DNA"/>
</dbReference>